<accession>A0ACB7YC33</accession>
<comment type="caution">
    <text evidence="1">The sequence shown here is derived from an EMBL/GenBank/DDBJ whole genome shotgun (WGS) entry which is preliminary data.</text>
</comment>
<gene>
    <name evidence="1" type="ORF">Vadar_001307</name>
</gene>
<proteinExistence type="predicted"/>
<evidence type="ECO:0000313" key="2">
    <source>
        <dbReference type="Proteomes" id="UP000828048"/>
    </source>
</evidence>
<sequence length="537" mass="59795">MVSGSSERSEIAFFDVETTVPTRPGQGFGLLEFGAILVCPRKLVELESYSTLLRPADLSLISNLSVRGNGISKDAVVSSPTFDQIADRVYDILHGRIWAGHNILRFDCARIREAFAEINRPPPEPKGTIDSLALLTQRFGRRAGDMKMATLATYFGLGQQTHRSLDDVRMNLEVLKCCATVLFLESSLPDIFTAHSWVSPNAITRSRSNKKGSPDGMVMNMYTSSSSVKIELPTSFSNQSIDGNHPILSLMTPNTVDIVPDQADSNIARPDPFDLGIMSDEVERELLQLHETYEEESSSESESSTAAESEPSNGYAAFLKPDQISTPSIRVSLAPFYCGTQRIQILHKDITLQLRCNHLKVRFGINRKFVDSAGRPRLNFVVDATPDLCHVLDACDGLAQKQSLDSGSSSEWRPLLTRKAGFWNSPTMRLQIPTVAAGNVARWVTEIYEKESSATPQRLVFSRFDVEELDTLLTPGTFVDAYLSLDPYDYQQNAGIRHGPSAYWKEQYHKRKPGCYGFAPVSKQMRPKFLRAKALRI</sequence>
<keyword evidence="2" id="KW-1185">Reference proteome</keyword>
<protein>
    <submittedName>
        <fullName evidence="1">Uncharacterized protein</fullName>
    </submittedName>
</protein>
<reference evidence="1 2" key="1">
    <citation type="journal article" date="2021" name="Hortic Res">
        <title>High-quality reference genome and annotation aids understanding of berry development for evergreen blueberry (Vaccinium darrowii).</title>
        <authorList>
            <person name="Yu J."/>
            <person name="Hulse-Kemp A.M."/>
            <person name="Babiker E."/>
            <person name="Staton M."/>
        </authorList>
    </citation>
    <scope>NUCLEOTIDE SEQUENCE [LARGE SCALE GENOMIC DNA]</scope>
    <source>
        <strain evidence="2">cv. NJ 8807/NJ 8810</strain>
        <tissue evidence="1">Young leaf</tissue>
    </source>
</reference>
<organism evidence="1 2">
    <name type="scientific">Vaccinium darrowii</name>
    <dbReference type="NCBI Taxonomy" id="229202"/>
    <lineage>
        <taxon>Eukaryota</taxon>
        <taxon>Viridiplantae</taxon>
        <taxon>Streptophyta</taxon>
        <taxon>Embryophyta</taxon>
        <taxon>Tracheophyta</taxon>
        <taxon>Spermatophyta</taxon>
        <taxon>Magnoliopsida</taxon>
        <taxon>eudicotyledons</taxon>
        <taxon>Gunneridae</taxon>
        <taxon>Pentapetalae</taxon>
        <taxon>asterids</taxon>
        <taxon>Ericales</taxon>
        <taxon>Ericaceae</taxon>
        <taxon>Vaccinioideae</taxon>
        <taxon>Vaccinieae</taxon>
        <taxon>Vaccinium</taxon>
    </lineage>
</organism>
<dbReference type="Proteomes" id="UP000828048">
    <property type="component" value="Chromosome 8"/>
</dbReference>
<evidence type="ECO:0000313" key="1">
    <source>
        <dbReference type="EMBL" id="KAH7850669.1"/>
    </source>
</evidence>
<name>A0ACB7YC33_9ERIC</name>
<dbReference type="EMBL" id="CM037158">
    <property type="protein sequence ID" value="KAH7850669.1"/>
    <property type="molecule type" value="Genomic_DNA"/>
</dbReference>